<keyword evidence="7 11" id="KW-1133">Transmembrane helix</keyword>
<evidence type="ECO:0000256" key="3">
    <source>
        <dbReference type="ARBA" id="ARBA00008640"/>
    </source>
</evidence>
<dbReference type="InParanoid" id="H2AYN2"/>
<reference evidence="13 14" key="1">
    <citation type="journal article" date="2011" name="Proc. Natl. Acad. Sci. U.S.A.">
        <title>Evolutionary erosion of yeast sex chromosomes by mating-type switching accidents.</title>
        <authorList>
            <person name="Gordon J.L."/>
            <person name="Armisen D."/>
            <person name="Proux-Wera E."/>
            <person name="Oheigeartaigh S.S."/>
            <person name="Byrne K.P."/>
            <person name="Wolfe K.H."/>
        </authorList>
    </citation>
    <scope>NUCLEOTIDE SEQUENCE [LARGE SCALE GENOMIC DNA]</scope>
    <source>
        <strain evidence="14">ATCC 22294 / BCRC 22015 / CBS 2517 / CECT 1963 / NBRC 1671 / NRRL Y-8276</strain>
    </source>
</reference>
<feature type="compositionally biased region" description="Polar residues" evidence="10">
    <location>
        <begin position="311"/>
        <end position="323"/>
    </location>
</feature>
<keyword evidence="14" id="KW-1185">Reference proteome</keyword>
<proteinExistence type="inferred from homology"/>
<feature type="region of interest" description="Disordered" evidence="10">
    <location>
        <begin position="1"/>
        <end position="22"/>
    </location>
</feature>
<dbReference type="InterPro" id="IPR032816">
    <property type="entry name" value="VTT_dom"/>
</dbReference>
<dbReference type="RefSeq" id="XP_003958573.1">
    <property type="nucleotide sequence ID" value="XM_003958524.1"/>
</dbReference>
<dbReference type="AlphaFoldDB" id="H2AYN2"/>
<feature type="region of interest" description="Disordered" evidence="10">
    <location>
        <begin position="311"/>
        <end position="331"/>
    </location>
</feature>
<feature type="transmembrane region" description="Helical" evidence="11">
    <location>
        <begin position="245"/>
        <end position="262"/>
    </location>
</feature>
<evidence type="ECO:0000259" key="12">
    <source>
        <dbReference type="Pfam" id="PF09335"/>
    </source>
</evidence>
<evidence type="ECO:0000256" key="7">
    <source>
        <dbReference type="ARBA" id="ARBA00022989"/>
    </source>
</evidence>
<keyword evidence="8" id="KW-0333">Golgi apparatus</keyword>
<sequence length="331" mass="37307">MSNETMQELEFNDTDNGPFPENDDDEFDSYFQNMDGDLTFNDMNDVSEDNNFLDMYNLTPRQRVSYKVKKTFFDLTNYFYALPTWQRVALCIFGTIAFIVGILFLIFHNAILEKIVDTSNDLQAKKSTPPILMLLLFMVSFPPLIGYSFLSTSTGLLYGVTFKGWIILSISSVCGSIASFALFQNLLHKRAEQLVHINQRFEALASILQENNSYLILALIRLCPFPYSLTNGALAGIHGISVRNFSLANLITTPKLFVYLFIGSRIKNLAETESTGSRMFDLISIAVAVAILGITASLLYYKTQKRYTELQNGSHQAGTNNPIQIDDSFDI</sequence>
<feature type="domain" description="VTT" evidence="12">
    <location>
        <begin position="147"/>
        <end position="264"/>
    </location>
</feature>
<dbReference type="PANTHER" id="PTHR47549:SF1">
    <property type="entry name" value="GOLGI APPARATUS MEMBRANE PROTEIN TVP38"/>
    <property type="match status" value="1"/>
</dbReference>
<comment type="similarity">
    <text evidence="3">Belongs to the TVP38/TMEM64 family.</text>
</comment>
<dbReference type="eggNOG" id="KOG3140">
    <property type="taxonomic scope" value="Eukaryota"/>
</dbReference>
<evidence type="ECO:0000256" key="6">
    <source>
        <dbReference type="ARBA" id="ARBA00022692"/>
    </source>
</evidence>
<dbReference type="GO" id="GO:0000022">
    <property type="term" value="P:mitotic spindle elongation"/>
    <property type="evidence" value="ECO:0007669"/>
    <property type="project" value="EnsemblFungi"/>
</dbReference>
<accession>H2AYN2</accession>
<dbReference type="Pfam" id="PF09335">
    <property type="entry name" value="VTT_dom"/>
    <property type="match status" value="1"/>
</dbReference>
<evidence type="ECO:0000256" key="1">
    <source>
        <dbReference type="ARBA" id="ARBA00002978"/>
    </source>
</evidence>
<dbReference type="PANTHER" id="PTHR47549">
    <property type="entry name" value="GOLGI APPARATUS MEMBRANE PROTEIN TVP38-RELATED"/>
    <property type="match status" value="1"/>
</dbReference>
<evidence type="ECO:0000256" key="8">
    <source>
        <dbReference type="ARBA" id="ARBA00023034"/>
    </source>
</evidence>
<dbReference type="STRING" id="1071382.H2AYN2"/>
<evidence type="ECO:0000256" key="10">
    <source>
        <dbReference type="SAM" id="MobiDB-lite"/>
    </source>
</evidence>
<comment type="subcellular location">
    <subcellularLocation>
        <location evidence="2">Golgi apparatus membrane</location>
        <topology evidence="2">Multi-pass membrane protein</topology>
    </subcellularLocation>
</comment>
<dbReference type="OrthoDB" id="166803at2759"/>
<dbReference type="HOGENOM" id="CLU_041954_1_1_1"/>
<evidence type="ECO:0000313" key="14">
    <source>
        <dbReference type="Proteomes" id="UP000005220"/>
    </source>
</evidence>
<feature type="transmembrane region" description="Helical" evidence="11">
    <location>
        <begin position="162"/>
        <end position="183"/>
    </location>
</feature>
<feature type="transmembrane region" description="Helical" evidence="11">
    <location>
        <begin position="87"/>
        <end position="111"/>
    </location>
</feature>
<evidence type="ECO:0000256" key="2">
    <source>
        <dbReference type="ARBA" id="ARBA00004653"/>
    </source>
</evidence>
<feature type="transmembrane region" description="Helical" evidence="11">
    <location>
        <begin position="282"/>
        <end position="301"/>
    </location>
</feature>
<gene>
    <name evidence="13" type="primary">KAFR0H00290</name>
    <name evidence="13" type="ORF">KAFR_0H00290</name>
</gene>
<dbReference type="Proteomes" id="UP000005220">
    <property type="component" value="Chromosome 8"/>
</dbReference>
<name>H2AYN2_KAZAF</name>
<evidence type="ECO:0000313" key="13">
    <source>
        <dbReference type="EMBL" id="CCF59438.1"/>
    </source>
</evidence>
<dbReference type="KEGG" id="kaf:KAFR_0H00290"/>
<feature type="transmembrane region" description="Helical" evidence="11">
    <location>
        <begin position="131"/>
        <end position="150"/>
    </location>
</feature>
<dbReference type="EMBL" id="HE650828">
    <property type="protein sequence ID" value="CCF59438.1"/>
    <property type="molecule type" value="Genomic_DNA"/>
</dbReference>
<organism evidence="13 14">
    <name type="scientific">Kazachstania africana (strain ATCC 22294 / BCRC 22015 / CBS 2517 / CECT 1963 / NBRC 1671 / NRRL Y-8276)</name>
    <name type="common">Yeast</name>
    <name type="synonym">Kluyveromyces africanus</name>
    <dbReference type="NCBI Taxonomy" id="1071382"/>
    <lineage>
        <taxon>Eukaryota</taxon>
        <taxon>Fungi</taxon>
        <taxon>Dikarya</taxon>
        <taxon>Ascomycota</taxon>
        <taxon>Saccharomycotina</taxon>
        <taxon>Saccharomycetes</taxon>
        <taxon>Saccharomycetales</taxon>
        <taxon>Saccharomycetaceae</taxon>
        <taxon>Kazachstania</taxon>
    </lineage>
</organism>
<evidence type="ECO:0000256" key="5">
    <source>
        <dbReference type="ARBA" id="ARBA00020673"/>
    </source>
</evidence>
<dbReference type="FunCoup" id="H2AYN2">
    <property type="interactions" value="130"/>
</dbReference>
<dbReference type="GO" id="GO:0016192">
    <property type="term" value="P:vesicle-mediated transport"/>
    <property type="evidence" value="ECO:0007669"/>
    <property type="project" value="EnsemblFungi"/>
</dbReference>
<comment type="function">
    <text evidence="1">Golgi membrane protein involved in vesicular trafficking and spindle migration.</text>
</comment>
<evidence type="ECO:0000256" key="9">
    <source>
        <dbReference type="ARBA" id="ARBA00023136"/>
    </source>
</evidence>
<keyword evidence="9 11" id="KW-0472">Membrane</keyword>
<evidence type="ECO:0000256" key="4">
    <source>
        <dbReference type="ARBA" id="ARBA00013533"/>
    </source>
</evidence>
<dbReference type="InterPro" id="IPR051076">
    <property type="entry name" value="Golgi_membrane_TVP38/TMEM64"/>
</dbReference>
<keyword evidence="6 11" id="KW-0812">Transmembrane</keyword>
<evidence type="ECO:0000256" key="11">
    <source>
        <dbReference type="SAM" id="Phobius"/>
    </source>
</evidence>
<protein>
    <recommendedName>
        <fullName evidence="4">Golgi apparatus membrane protein TVP38</fullName>
    </recommendedName>
    <alternativeName>
        <fullName evidence="5">Golgi apparatus membrane protein tvp38</fullName>
    </alternativeName>
</protein>
<dbReference type="GeneID" id="13887435"/>
<dbReference type="GO" id="GO:0000139">
    <property type="term" value="C:Golgi membrane"/>
    <property type="evidence" value="ECO:0007669"/>
    <property type="project" value="UniProtKB-SubCell"/>
</dbReference>